<evidence type="ECO:0000313" key="3">
    <source>
        <dbReference type="Proteomes" id="UP001621714"/>
    </source>
</evidence>
<comment type="caution">
    <text evidence="2">The sequence shown here is derived from an EMBL/GenBank/DDBJ whole genome shotgun (WGS) entry which is preliminary data.</text>
</comment>
<keyword evidence="3" id="KW-1185">Reference proteome</keyword>
<name>A0ABW8PW00_9GAMM</name>
<proteinExistence type="predicted"/>
<protein>
    <submittedName>
        <fullName evidence="2">DUF4381 domain-containing protein</fullName>
    </submittedName>
</protein>
<feature type="transmembrane region" description="Helical" evidence="1">
    <location>
        <begin position="24"/>
        <end position="44"/>
    </location>
</feature>
<reference evidence="2 3" key="1">
    <citation type="submission" date="2024-02" db="EMBL/GenBank/DDBJ databases">
        <title>Marinospirillum sp. MEB 164 isolated from Lonar lake sediment.</title>
        <authorList>
            <person name="Joshi A."/>
            <person name="Thite S."/>
        </authorList>
    </citation>
    <scope>NUCLEOTIDE SEQUENCE [LARGE SCALE GENOMIC DNA]</scope>
    <source>
        <strain evidence="2 3">MEB164</strain>
    </source>
</reference>
<dbReference type="InterPro" id="IPR025489">
    <property type="entry name" value="DUF4381"/>
</dbReference>
<dbReference type="Proteomes" id="UP001621714">
    <property type="component" value="Unassembled WGS sequence"/>
</dbReference>
<keyword evidence="1" id="KW-0472">Membrane</keyword>
<evidence type="ECO:0000313" key="2">
    <source>
        <dbReference type="EMBL" id="MFK7160430.1"/>
    </source>
</evidence>
<dbReference type="Pfam" id="PF14316">
    <property type="entry name" value="DUF4381"/>
    <property type="match status" value="1"/>
</dbReference>
<accession>A0ABW8PW00</accession>
<sequence>MNLDALQQQLAPLLPPLPDTTWPLWVWLTAAGASLGFVLLLFFLRWFRLTATRRYAYQELQAIYQRYLTNQDAPRYLYEVNLLLRRIAVRNFQRDHVASLTGEEWLTFLDWSKGPSKDPQASFKEGSGRILAWGAYHAKPQEFDAEQLRQLVRTWIRRQT</sequence>
<keyword evidence="1" id="KW-0812">Transmembrane</keyword>
<dbReference type="RefSeq" id="WP_405338126.1">
    <property type="nucleotide sequence ID" value="NZ_JBANFI010000003.1"/>
</dbReference>
<organism evidence="2 3">
    <name type="scientific">Marinospirillum alkalitolerans</name>
    <dbReference type="NCBI Taxonomy" id="3123374"/>
    <lineage>
        <taxon>Bacteria</taxon>
        <taxon>Pseudomonadati</taxon>
        <taxon>Pseudomonadota</taxon>
        <taxon>Gammaproteobacteria</taxon>
        <taxon>Oceanospirillales</taxon>
        <taxon>Oceanospirillaceae</taxon>
        <taxon>Marinospirillum</taxon>
    </lineage>
</organism>
<gene>
    <name evidence="2" type="ORF">V6U78_05205</name>
</gene>
<evidence type="ECO:0000256" key="1">
    <source>
        <dbReference type="SAM" id="Phobius"/>
    </source>
</evidence>
<keyword evidence="1" id="KW-1133">Transmembrane helix</keyword>
<dbReference type="EMBL" id="JBANFI010000003">
    <property type="protein sequence ID" value="MFK7160430.1"/>
    <property type="molecule type" value="Genomic_DNA"/>
</dbReference>